<evidence type="ECO:0000313" key="7">
    <source>
        <dbReference type="Proteomes" id="UP000294662"/>
    </source>
</evidence>
<dbReference type="CDD" id="cd00737">
    <property type="entry name" value="lyz_endolysin_autolysin"/>
    <property type="match status" value="1"/>
</dbReference>
<feature type="domain" description="Peptidoglycan binding-like" evidence="5">
    <location>
        <begin position="170"/>
        <end position="220"/>
    </location>
</feature>
<dbReference type="InterPro" id="IPR023347">
    <property type="entry name" value="Lysozyme_dom_sf"/>
</dbReference>
<dbReference type="GO" id="GO:0031640">
    <property type="term" value="P:killing of cells of another organism"/>
    <property type="evidence" value="ECO:0007669"/>
    <property type="project" value="UniProtKB-KW"/>
</dbReference>
<reference evidence="6 7" key="1">
    <citation type="submission" date="2019-03" db="EMBL/GenBank/DDBJ databases">
        <authorList>
            <person name="Zhang S."/>
        </authorList>
    </citation>
    <scope>NUCLEOTIDE SEQUENCE [LARGE SCALE GENOMIC DNA]</scope>
    <source>
        <strain evidence="6 7">S4J41</strain>
    </source>
</reference>
<dbReference type="SUPFAM" id="SSF53955">
    <property type="entry name" value="Lysozyme-like"/>
    <property type="match status" value="1"/>
</dbReference>
<evidence type="ECO:0000256" key="2">
    <source>
        <dbReference type="ARBA" id="ARBA00022638"/>
    </source>
</evidence>
<dbReference type="SUPFAM" id="SSF47090">
    <property type="entry name" value="PGBD-like"/>
    <property type="match status" value="1"/>
</dbReference>
<dbReference type="InterPro" id="IPR051018">
    <property type="entry name" value="Bacteriophage_GH24"/>
</dbReference>
<accession>A0A4R5F0L0</accession>
<evidence type="ECO:0000256" key="3">
    <source>
        <dbReference type="ARBA" id="ARBA00023200"/>
    </source>
</evidence>
<keyword evidence="7" id="KW-1185">Reference proteome</keyword>
<dbReference type="InterPro" id="IPR023346">
    <property type="entry name" value="Lysozyme-like_dom_sf"/>
</dbReference>
<keyword evidence="1 4" id="KW-0929">Antimicrobial</keyword>
<dbReference type="RefSeq" id="WP_132826934.1">
    <property type="nucleotide sequence ID" value="NZ_SMFP01000001.1"/>
</dbReference>
<dbReference type="InterPro" id="IPR036366">
    <property type="entry name" value="PGBDSf"/>
</dbReference>
<keyword evidence="2 4" id="KW-0081">Bacteriolytic enzyme</keyword>
<comment type="similarity">
    <text evidence="4">Belongs to the glycosyl hydrolase 24 family.</text>
</comment>
<dbReference type="InterPro" id="IPR002196">
    <property type="entry name" value="Glyco_hydro_24"/>
</dbReference>
<dbReference type="PANTHER" id="PTHR38107">
    <property type="match status" value="1"/>
</dbReference>
<dbReference type="InterPro" id="IPR036365">
    <property type="entry name" value="PGBD-like_sf"/>
</dbReference>
<evidence type="ECO:0000256" key="4">
    <source>
        <dbReference type="RuleBase" id="RU003788"/>
    </source>
</evidence>
<keyword evidence="4" id="KW-0326">Glycosidase</keyword>
<dbReference type="GO" id="GO:0016998">
    <property type="term" value="P:cell wall macromolecule catabolic process"/>
    <property type="evidence" value="ECO:0007669"/>
    <property type="project" value="InterPro"/>
</dbReference>
<name>A0A4R5F0L0_9RHOB</name>
<evidence type="ECO:0000313" key="6">
    <source>
        <dbReference type="EMBL" id="TDE40944.1"/>
    </source>
</evidence>
<gene>
    <name evidence="6" type="ORF">E1B25_01650</name>
</gene>
<dbReference type="PANTHER" id="PTHR38107:SF3">
    <property type="entry name" value="LYSOZYME RRRD-RELATED"/>
    <property type="match status" value="1"/>
</dbReference>
<proteinExistence type="inferred from homology"/>
<dbReference type="AlphaFoldDB" id="A0A4R5F0L0"/>
<comment type="catalytic activity">
    <reaction evidence="4">
        <text>Hydrolysis of (1-&gt;4)-beta-linkages between N-acetylmuramic acid and N-acetyl-D-glucosamine residues in a peptidoglycan and between N-acetyl-D-glucosamine residues in chitodextrins.</text>
        <dbReference type="EC" id="3.2.1.17"/>
    </reaction>
</comment>
<dbReference type="Proteomes" id="UP000294662">
    <property type="component" value="Unassembled WGS sequence"/>
</dbReference>
<dbReference type="Pfam" id="PF00959">
    <property type="entry name" value="Phage_lysozyme"/>
    <property type="match status" value="1"/>
</dbReference>
<keyword evidence="4" id="KW-0378">Hydrolase</keyword>
<organism evidence="6 7">
    <name type="scientific">Antarcticimicrobium sediminis</name>
    <dbReference type="NCBI Taxonomy" id="2546227"/>
    <lineage>
        <taxon>Bacteria</taxon>
        <taxon>Pseudomonadati</taxon>
        <taxon>Pseudomonadota</taxon>
        <taxon>Alphaproteobacteria</taxon>
        <taxon>Rhodobacterales</taxon>
        <taxon>Paracoccaceae</taxon>
        <taxon>Antarcticimicrobium</taxon>
    </lineage>
</organism>
<dbReference type="GO" id="GO:0042742">
    <property type="term" value="P:defense response to bacterium"/>
    <property type="evidence" value="ECO:0007669"/>
    <property type="project" value="UniProtKB-KW"/>
</dbReference>
<dbReference type="EC" id="3.2.1.17" evidence="4"/>
<dbReference type="GO" id="GO:0009253">
    <property type="term" value="P:peptidoglycan catabolic process"/>
    <property type="evidence" value="ECO:0007669"/>
    <property type="project" value="InterPro"/>
</dbReference>
<evidence type="ECO:0000259" key="5">
    <source>
        <dbReference type="Pfam" id="PF01471"/>
    </source>
</evidence>
<keyword evidence="3" id="KW-1035">Host cytoplasm</keyword>
<sequence length="306" mass="32678">MNTSTKGIAFLERHEGVVLKAYRDPVGIWTIGPGLTAASGVITPKSGMTITLDQSRALTATALSRNYEPAVAKAMPGANQHEMDGGVSFHWNTGAITKASWVARWRDKDWPGMRSKIMLWVKGGGRVLPGLTRRRAEECNLIRYGVYEGDPGLNPARGLAKVVLPVQPREIEEIRAAFSKLGYEPGSDTRGVEKSAVIVFQSDHDLTADGIIGKATLSTLQRRIDASAKTVTAAAVTATATGSAAGVQTDVLGDVISSLPAVEWTSTGVGILGALRLAWLAYSYRDAIAAKIQTRMPGLATFLRSF</sequence>
<dbReference type="InterPro" id="IPR002477">
    <property type="entry name" value="Peptidoglycan-bd-like"/>
</dbReference>
<dbReference type="OrthoDB" id="5327667at2"/>
<dbReference type="Gene3D" id="1.10.101.10">
    <property type="entry name" value="PGBD-like superfamily/PGBD"/>
    <property type="match status" value="1"/>
</dbReference>
<dbReference type="Pfam" id="PF01471">
    <property type="entry name" value="PG_binding_1"/>
    <property type="match status" value="1"/>
</dbReference>
<protein>
    <recommendedName>
        <fullName evidence="4">Lysozyme</fullName>
        <ecNumber evidence="4">3.2.1.17</ecNumber>
    </recommendedName>
</protein>
<dbReference type="GO" id="GO:0003796">
    <property type="term" value="F:lysozyme activity"/>
    <property type="evidence" value="ECO:0007669"/>
    <property type="project" value="UniProtKB-EC"/>
</dbReference>
<comment type="caution">
    <text evidence="6">The sequence shown here is derived from an EMBL/GenBank/DDBJ whole genome shotgun (WGS) entry which is preliminary data.</text>
</comment>
<evidence type="ECO:0000256" key="1">
    <source>
        <dbReference type="ARBA" id="ARBA00022529"/>
    </source>
</evidence>
<dbReference type="Gene3D" id="1.10.530.40">
    <property type="match status" value="1"/>
</dbReference>
<dbReference type="InterPro" id="IPR033907">
    <property type="entry name" value="Endolysin_autolysin"/>
</dbReference>
<dbReference type="EMBL" id="SMFP01000001">
    <property type="protein sequence ID" value="TDE40944.1"/>
    <property type="molecule type" value="Genomic_DNA"/>
</dbReference>